<dbReference type="RefSeq" id="WP_100380225.1">
    <property type="nucleotide sequence ID" value="NZ_CBCSBW010000007.1"/>
</dbReference>
<dbReference type="Proteomes" id="UP000229366">
    <property type="component" value="Unassembled WGS sequence"/>
</dbReference>
<feature type="domain" description="Sulfatase-modifying factor enzyme-like" evidence="2">
    <location>
        <begin position="63"/>
        <end position="271"/>
    </location>
</feature>
<dbReference type="InterPro" id="IPR016187">
    <property type="entry name" value="CTDL_fold"/>
</dbReference>
<dbReference type="Gene3D" id="3.90.1580.10">
    <property type="entry name" value="paralog of FGE (formylglycine-generating enzyme)"/>
    <property type="match status" value="1"/>
</dbReference>
<dbReference type="OrthoDB" id="9768004at2"/>
<dbReference type="SUPFAM" id="SSF56436">
    <property type="entry name" value="C-type lectin-like"/>
    <property type="match status" value="1"/>
</dbReference>
<dbReference type="InterPro" id="IPR042095">
    <property type="entry name" value="SUMF_sf"/>
</dbReference>
<evidence type="ECO:0000256" key="1">
    <source>
        <dbReference type="SAM" id="SignalP"/>
    </source>
</evidence>
<proteinExistence type="predicted"/>
<accession>A0A2M8VIP2</accession>
<sequence length="278" mass="29683">MKKVDILSVVFGVLLSVIALYFMLRPAAVAASSAIAAATNSAPASTASIASTIPTIKVGDVIWDQTEMTVADTKTVANATGFVSQAEKNGGGLSYEGGFVKKAGWSWRAPYGITAMDQEPAVHLNRKEAESICHFYNKRLPTDAEWTNAAFLEQRNHPPTGFIKGQRYPYPGGSSPLVSHCLSGCGDYKGLAPTGALNRGTGHVLAGTTKPGVNGLYDMGGNVWEWTSTEHNGGYMTRGASWWYGPDRQQESDTESKSGDIAVVYIGFRCVADSPKVH</sequence>
<feature type="signal peptide" evidence="1">
    <location>
        <begin position="1"/>
        <end position="30"/>
    </location>
</feature>
<comment type="caution">
    <text evidence="3">The sequence shown here is derived from an EMBL/GenBank/DDBJ whole genome shotgun (WGS) entry which is preliminary data.</text>
</comment>
<feature type="chain" id="PRO_5014935307" evidence="1">
    <location>
        <begin position="31"/>
        <end position="278"/>
    </location>
</feature>
<protein>
    <submittedName>
        <fullName evidence="3">Formylglycine-generating enzyme required for sulfatase activity</fullName>
    </submittedName>
</protein>
<dbReference type="Pfam" id="PF03781">
    <property type="entry name" value="FGE-sulfatase"/>
    <property type="match status" value="1"/>
</dbReference>
<organism evidence="3 4">
    <name type="scientific">Polynucleobacter brandtiae</name>
    <dbReference type="NCBI Taxonomy" id="1938816"/>
    <lineage>
        <taxon>Bacteria</taxon>
        <taxon>Pseudomonadati</taxon>
        <taxon>Pseudomonadota</taxon>
        <taxon>Betaproteobacteria</taxon>
        <taxon>Burkholderiales</taxon>
        <taxon>Burkholderiaceae</taxon>
        <taxon>Polynucleobacter</taxon>
    </lineage>
</organism>
<dbReference type="PANTHER" id="PTHR23150:SF19">
    <property type="entry name" value="FORMYLGLYCINE-GENERATING ENZYME"/>
    <property type="match status" value="1"/>
</dbReference>
<dbReference type="AlphaFoldDB" id="A0A2M8VIP2"/>
<evidence type="ECO:0000313" key="3">
    <source>
        <dbReference type="EMBL" id="PJI76719.1"/>
    </source>
</evidence>
<keyword evidence="4" id="KW-1185">Reference proteome</keyword>
<dbReference type="EMBL" id="PGTX01000006">
    <property type="protein sequence ID" value="PJI76719.1"/>
    <property type="molecule type" value="Genomic_DNA"/>
</dbReference>
<dbReference type="PANTHER" id="PTHR23150">
    <property type="entry name" value="SULFATASE MODIFYING FACTOR 1, 2"/>
    <property type="match status" value="1"/>
</dbReference>
<dbReference type="InterPro" id="IPR051043">
    <property type="entry name" value="Sulfatase_Mod_Factor_Kinase"/>
</dbReference>
<dbReference type="GO" id="GO:0120147">
    <property type="term" value="F:formylglycine-generating oxidase activity"/>
    <property type="evidence" value="ECO:0007669"/>
    <property type="project" value="TreeGrafter"/>
</dbReference>
<dbReference type="InterPro" id="IPR005532">
    <property type="entry name" value="SUMF_dom"/>
</dbReference>
<evidence type="ECO:0000313" key="4">
    <source>
        <dbReference type="Proteomes" id="UP000229366"/>
    </source>
</evidence>
<name>A0A2M8VIP2_9BURK</name>
<gene>
    <name evidence="3" type="ORF">B0G85_1926</name>
</gene>
<reference evidence="3 4" key="1">
    <citation type="submission" date="2017-11" db="EMBL/GenBank/DDBJ databases">
        <title>Genomic Encyclopedia of Type Strains, Phase III (KMG-III): the genomes of soil and plant-associated and newly described type strains.</title>
        <authorList>
            <person name="Whitman W."/>
        </authorList>
    </citation>
    <scope>NUCLEOTIDE SEQUENCE [LARGE SCALE GENOMIC DNA]</scope>
    <source>
        <strain evidence="3 4">UB-Domo-W1</strain>
    </source>
</reference>
<keyword evidence="1" id="KW-0732">Signal</keyword>
<evidence type="ECO:0000259" key="2">
    <source>
        <dbReference type="Pfam" id="PF03781"/>
    </source>
</evidence>